<dbReference type="InParanoid" id="A0A6P3VAP3"/>
<dbReference type="Pfam" id="PF01230">
    <property type="entry name" value="HIT"/>
    <property type="match status" value="1"/>
</dbReference>
<evidence type="ECO:0000256" key="9">
    <source>
        <dbReference type="ARBA" id="ARBA00047780"/>
    </source>
</evidence>
<sequence>MVRQILPSGNVLVCPLWPMEHFSDLHPKAVADLFQMTQRVRTVVERHCQGTSLTFPIRRDGPEAGQTVKHVGAHVLPRKAGDVRRPDYIYDRLEKHDKEEEDTPASWRPEEEMVAEAAVLRACFSSRCARQQSALAAAAACARPAEPPPEPGAGPCRLRAFAPPALHPQLLSRIFTGTLARSCSPLA</sequence>
<keyword evidence="21" id="KW-1185">Reference proteome</keyword>
<evidence type="ECO:0000256" key="13">
    <source>
        <dbReference type="ARBA" id="ARBA00066544"/>
    </source>
</evidence>
<evidence type="ECO:0000256" key="12">
    <source>
        <dbReference type="ARBA" id="ARBA00065296"/>
    </source>
</evidence>
<dbReference type="FunFam" id="3.30.428.10:FF:000011">
    <property type="entry name" value="Fragile histidine triad"/>
    <property type="match status" value="1"/>
</dbReference>
<dbReference type="RefSeq" id="XP_012370284.1">
    <property type="nucleotide sequence ID" value="XM_012514830.1"/>
</dbReference>
<name>A0A6P3VAP3_OCTDE</name>
<dbReference type="GO" id="GO:0000166">
    <property type="term" value="F:nucleotide binding"/>
    <property type="evidence" value="ECO:0007669"/>
    <property type="project" value="UniProtKB-KW"/>
</dbReference>
<keyword evidence="3" id="KW-0547">Nucleotide-binding</keyword>
<evidence type="ECO:0000313" key="21">
    <source>
        <dbReference type="Proteomes" id="UP000515203"/>
    </source>
</evidence>
<dbReference type="EC" id="3.6.1.29" evidence="1"/>
<dbReference type="GO" id="GO:0072332">
    <property type="term" value="P:intrinsic apoptotic signaling pathway by p53 class mediator"/>
    <property type="evidence" value="ECO:0007669"/>
    <property type="project" value="TreeGrafter"/>
</dbReference>
<feature type="domain" description="HIT" evidence="20">
    <location>
        <begin position="1"/>
        <end position="85"/>
    </location>
</feature>
<organism evidence="21 22">
    <name type="scientific">Octodon degus</name>
    <name type="common">Degu</name>
    <name type="synonym">Sciurus degus</name>
    <dbReference type="NCBI Taxonomy" id="10160"/>
    <lineage>
        <taxon>Eukaryota</taxon>
        <taxon>Metazoa</taxon>
        <taxon>Chordata</taxon>
        <taxon>Craniata</taxon>
        <taxon>Vertebrata</taxon>
        <taxon>Euteleostomi</taxon>
        <taxon>Mammalia</taxon>
        <taxon>Eutheria</taxon>
        <taxon>Euarchontoglires</taxon>
        <taxon>Glires</taxon>
        <taxon>Rodentia</taxon>
        <taxon>Hystricomorpha</taxon>
        <taxon>Octodontidae</taxon>
        <taxon>Octodon</taxon>
    </lineage>
</organism>
<dbReference type="GO" id="GO:0005886">
    <property type="term" value="C:plasma membrane"/>
    <property type="evidence" value="ECO:0007669"/>
    <property type="project" value="TreeGrafter"/>
</dbReference>
<evidence type="ECO:0000256" key="4">
    <source>
        <dbReference type="ARBA" id="ARBA00022801"/>
    </source>
</evidence>
<dbReference type="GO" id="GO:0015964">
    <property type="term" value="P:diadenosine triphosphate catabolic process"/>
    <property type="evidence" value="ECO:0007669"/>
    <property type="project" value="TreeGrafter"/>
</dbReference>
<dbReference type="SUPFAM" id="SSF54197">
    <property type="entry name" value="HIT-like"/>
    <property type="match status" value="1"/>
</dbReference>
<comment type="catalytic activity">
    <reaction evidence="9">
        <text>P(1),P(3)-bis(5'-adenosyl) triphosphate + H2O = AMP + ADP + 2 H(+)</text>
        <dbReference type="Rhea" id="RHEA:13893"/>
        <dbReference type="ChEBI" id="CHEBI:15377"/>
        <dbReference type="ChEBI" id="CHEBI:15378"/>
        <dbReference type="ChEBI" id="CHEBI:58529"/>
        <dbReference type="ChEBI" id="CHEBI:456215"/>
        <dbReference type="ChEBI" id="CHEBI:456216"/>
        <dbReference type="EC" id="3.6.1.29"/>
    </reaction>
</comment>
<gene>
    <name evidence="22" type="primary">Fhit</name>
</gene>
<comment type="catalytic activity">
    <reaction evidence="10">
        <text>adenosine 5'-phosphosulfate + H2O = sulfate + AMP + 2 H(+)</text>
        <dbReference type="Rhea" id="RHEA:17041"/>
        <dbReference type="ChEBI" id="CHEBI:15377"/>
        <dbReference type="ChEBI" id="CHEBI:15378"/>
        <dbReference type="ChEBI" id="CHEBI:16189"/>
        <dbReference type="ChEBI" id="CHEBI:58243"/>
        <dbReference type="ChEBI" id="CHEBI:456215"/>
        <dbReference type="EC" id="3.6.2.1"/>
    </reaction>
</comment>
<dbReference type="EC" id="3.6.2.1" evidence="13"/>
<evidence type="ECO:0000256" key="10">
    <source>
        <dbReference type="ARBA" id="ARBA00051421"/>
    </source>
</evidence>
<evidence type="ECO:0000256" key="7">
    <source>
        <dbReference type="ARBA" id="ARBA00031555"/>
    </source>
</evidence>
<evidence type="ECO:0000256" key="14">
    <source>
        <dbReference type="ARBA" id="ARBA00066878"/>
    </source>
</evidence>
<dbReference type="InterPro" id="IPR036265">
    <property type="entry name" value="HIT-like_sf"/>
</dbReference>
<proteinExistence type="predicted"/>
<evidence type="ECO:0000256" key="2">
    <source>
        <dbReference type="ARBA" id="ARBA00014605"/>
    </source>
</evidence>
<comment type="caution">
    <text evidence="19">Lacks conserved residue(s) required for the propagation of feature annotation.</text>
</comment>
<evidence type="ECO:0000256" key="11">
    <source>
        <dbReference type="ARBA" id="ARBA00051546"/>
    </source>
</evidence>
<dbReference type="CTD" id="2272"/>
<dbReference type="GO" id="GO:0032435">
    <property type="term" value="P:negative regulation of proteasomal ubiquitin-dependent protein catabolic process"/>
    <property type="evidence" value="ECO:0007669"/>
    <property type="project" value="TreeGrafter"/>
</dbReference>
<comment type="catalytic activity">
    <reaction evidence="5">
        <text>adenosine 5'-phosphoramidate + H2O = NH4(+) + AMP</text>
        <dbReference type="Rhea" id="RHEA:67916"/>
        <dbReference type="ChEBI" id="CHEBI:15377"/>
        <dbReference type="ChEBI" id="CHEBI:28938"/>
        <dbReference type="ChEBI" id="CHEBI:57890"/>
        <dbReference type="ChEBI" id="CHEBI:456215"/>
    </reaction>
</comment>
<accession>A0A6P3VAP3</accession>
<dbReference type="GO" id="GO:0047710">
    <property type="term" value="F:bis(5'-adenosyl)-triphosphatase activity"/>
    <property type="evidence" value="ECO:0007669"/>
    <property type="project" value="UniProtKB-EC"/>
</dbReference>
<dbReference type="InterPro" id="IPR011146">
    <property type="entry name" value="HIT-like"/>
</dbReference>
<evidence type="ECO:0000259" key="20">
    <source>
        <dbReference type="PROSITE" id="PS51084"/>
    </source>
</evidence>
<dbReference type="GO" id="GO:0047627">
    <property type="term" value="F:adenylylsulfatase activity"/>
    <property type="evidence" value="ECO:0007669"/>
    <property type="project" value="UniProtKB-EC"/>
</dbReference>
<evidence type="ECO:0000313" key="22">
    <source>
        <dbReference type="RefSeq" id="XP_012370284.1"/>
    </source>
</evidence>
<evidence type="ECO:0000256" key="5">
    <source>
        <dbReference type="ARBA" id="ARBA00024472"/>
    </source>
</evidence>
<evidence type="ECO:0000256" key="17">
    <source>
        <dbReference type="ARBA" id="ARBA00079477"/>
    </source>
</evidence>
<dbReference type="PROSITE" id="PS51084">
    <property type="entry name" value="HIT_2"/>
    <property type="match status" value="1"/>
</dbReference>
<dbReference type="Proteomes" id="UP000515203">
    <property type="component" value="Unplaced"/>
</dbReference>
<comment type="subunit">
    <text evidence="12">Homodimer. Interacts with UBE2I. Interacts with MDM2. Interacts with CTNNB1. Identified in a complex with CTNNB1 and LEF1.</text>
</comment>
<dbReference type="GO" id="GO:0031625">
    <property type="term" value="F:ubiquitin protein ligase binding"/>
    <property type="evidence" value="ECO:0007669"/>
    <property type="project" value="TreeGrafter"/>
</dbReference>
<dbReference type="EC" id="2.7.7.51" evidence="14"/>
<evidence type="ECO:0000256" key="1">
    <source>
        <dbReference type="ARBA" id="ARBA00012377"/>
    </source>
</evidence>
<dbReference type="PANTHER" id="PTHR46981:SF1">
    <property type="entry name" value="BIS(5'-ADENOSYL)-TRIPHOSPHATASE"/>
    <property type="match status" value="1"/>
</dbReference>
<protein>
    <recommendedName>
        <fullName evidence="2">Bis(5'-adenosyl)-triphosphatase</fullName>
        <ecNumber evidence="14">2.7.7.51</ecNumber>
        <ecNumber evidence="1">3.6.1.29</ecNumber>
        <ecNumber evidence="13">3.6.2.1</ecNumber>
    </recommendedName>
    <alternativeName>
        <fullName evidence="8">AP3A hydrolase</fullName>
    </alternativeName>
    <alternativeName>
        <fullName evidence="15">Adenosine 5'-monophosphoramidase FHIT</fullName>
    </alternativeName>
    <alternativeName>
        <fullName evidence="16">Adenylylsulfatase</fullName>
    </alternativeName>
    <alternativeName>
        <fullName evidence="18">Adenylylsulfate-ammonia adenylyltransferase</fullName>
    </alternativeName>
    <alternativeName>
        <fullName evidence="6">Diadenosine 5',5'''-P1,P3-triphosphate hydrolase</fullName>
    </alternativeName>
    <alternativeName>
        <fullName evidence="7">Dinucleosidetriphosphatase</fullName>
    </alternativeName>
    <alternativeName>
        <fullName evidence="17">Fragile histidine triad protein</fullName>
    </alternativeName>
</protein>
<dbReference type="Gene3D" id="3.30.428.10">
    <property type="entry name" value="HIT-like"/>
    <property type="match status" value="1"/>
</dbReference>
<evidence type="ECO:0000256" key="19">
    <source>
        <dbReference type="PROSITE-ProRule" id="PRU00464"/>
    </source>
</evidence>
<comment type="catalytic activity">
    <reaction evidence="11">
        <text>adenosine 5'-phosphosulfate + NH4(+) = adenosine 5'-phosphoramidate + sulfate + 2 H(+)</text>
        <dbReference type="Rhea" id="RHEA:19197"/>
        <dbReference type="ChEBI" id="CHEBI:15378"/>
        <dbReference type="ChEBI" id="CHEBI:16189"/>
        <dbReference type="ChEBI" id="CHEBI:28938"/>
        <dbReference type="ChEBI" id="CHEBI:57890"/>
        <dbReference type="ChEBI" id="CHEBI:58243"/>
        <dbReference type="EC" id="2.7.7.51"/>
    </reaction>
</comment>
<reference evidence="22" key="1">
    <citation type="submission" date="2025-08" db="UniProtKB">
        <authorList>
            <consortium name="RefSeq"/>
        </authorList>
    </citation>
    <scope>IDENTIFICATION</scope>
</reference>
<dbReference type="AlphaFoldDB" id="A0A6P3VAP3"/>
<evidence type="ECO:0000256" key="3">
    <source>
        <dbReference type="ARBA" id="ARBA00022741"/>
    </source>
</evidence>
<evidence type="ECO:0000256" key="6">
    <source>
        <dbReference type="ARBA" id="ARBA00029905"/>
    </source>
</evidence>
<dbReference type="InterPro" id="IPR052677">
    <property type="entry name" value="Dinucleoside_ppp_hydrolase"/>
</dbReference>
<dbReference type="OrthoDB" id="680339at2759"/>
<evidence type="ECO:0000256" key="18">
    <source>
        <dbReference type="ARBA" id="ARBA00081140"/>
    </source>
</evidence>
<dbReference type="GeneID" id="101583769"/>
<evidence type="ECO:0000256" key="8">
    <source>
        <dbReference type="ARBA" id="ARBA00031824"/>
    </source>
</evidence>
<dbReference type="GO" id="GO:0005634">
    <property type="term" value="C:nucleus"/>
    <property type="evidence" value="ECO:0007669"/>
    <property type="project" value="TreeGrafter"/>
</dbReference>
<dbReference type="GO" id="GO:0005737">
    <property type="term" value="C:cytoplasm"/>
    <property type="evidence" value="ECO:0007669"/>
    <property type="project" value="TreeGrafter"/>
</dbReference>
<dbReference type="GO" id="GO:0047352">
    <property type="term" value="F:adenylylsulfate-ammonia adenylyltransferase activity"/>
    <property type="evidence" value="ECO:0007669"/>
    <property type="project" value="UniProtKB-EC"/>
</dbReference>
<evidence type="ECO:0000256" key="16">
    <source>
        <dbReference type="ARBA" id="ARBA00079058"/>
    </source>
</evidence>
<dbReference type="PANTHER" id="PTHR46981">
    <property type="entry name" value="BIS(5'-ADENOSYL)-TRIPHOSPHATASE"/>
    <property type="match status" value="1"/>
</dbReference>
<keyword evidence="4" id="KW-0378">Hydrolase</keyword>
<evidence type="ECO:0000256" key="15">
    <source>
        <dbReference type="ARBA" id="ARBA00076900"/>
    </source>
</evidence>
<dbReference type="GO" id="GO:0006163">
    <property type="term" value="P:purine nucleotide metabolic process"/>
    <property type="evidence" value="ECO:0007669"/>
    <property type="project" value="TreeGrafter"/>
</dbReference>